<dbReference type="Gene3D" id="3.40.50.150">
    <property type="entry name" value="Vaccinia Virus protein VP39"/>
    <property type="match status" value="1"/>
</dbReference>
<dbReference type="CDD" id="cd02440">
    <property type="entry name" value="AdoMet_MTases"/>
    <property type="match status" value="1"/>
</dbReference>
<dbReference type="InterPro" id="IPR029063">
    <property type="entry name" value="SAM-dependent_MTases_sf"/>
</dbReference>
<evidence type="ECO:0000313" key="1">
    <source>
        <dbReference type="EMBL" id="KLJ13205.1"/>
    </source>
</evidence>
<dbReference type="STRING" id="2060906.A0A0H1BPA9"/>
<evidence type="ECO:0008006" key="3">
    <source>
        <dbReference type="Google" id="ProtNLM"/>
    </source>
</evidence>
<comment type="caution">
    <text evidence="1">The sequence shown here is derived from an EMBL/GenBank/DDBJ whole genome shotgun (WGS) entry which is preliminary data.</text>
</comment>
<reference evidence="2" key="1">
    <citation type="journal article" date="2015" name="PLoS Genet.">
        <title>The dynamic genome and transcriptome of the human fungal pathogen Blastomyces and close relative Emmonsia.</title>
        <authorList>
            <person name="Munoz J.F."/>
            <person name="Gauthier G.M."/>
            <person name="Desjardins C.A."/>
            <person name="Gallo J.E."/>
            <person name="Holder J."/>
            <person name="Sullivan T.D."/>
            <person name="Marty A.J."/>
            <person name="Carmen J.C."/>
            <person name="Chen Z."/>
            <person name="Ding L."/>
            <person name="Gujja S."/>
            <person name="Magrini V."/>
            <person name="Misas E."/>
            <person name="Mitreva M."/>
            <person name="Priest M."/>
            <person name="Saif S."/>
            <person name="Whiston E.A."/>
            <person name="Young S."/>
            <person name="Zeng Q."/>
            <person name="Goldman W.E."/>
            <person name="Mardis E.R."/>
            <person name="Taylor J.W."/>
            <person name="McEwen J.G."/>
            <person name="Clay O.K."/>
            <person name="Klein B.S."/>
            <person name="Cuomo C.A."/>
        </authorList>
    </citation>
    <scope>NUCLEOTIDE SEQUENCE [LARGE SCALE GENOMIC DNA]</scope>
    <source>
        <strain evidence="2">UAMH 139</strain>
    </source>
</reference>
<dbReference type="AlphaFoldDB" id="A0A0H1BPA9"/>
<sequence length="396" mass="45538">MRVRIVNPRSDDRSSEQYCTLATSHITTIVPSRTAVGHSASNQYPPRKARCSDTSSIASTVFNYRNENGRRYHGLKDGAYFLVRGFTLHPIYLPYIPAVRELTYHTHQPNDKREQDRMDLLHVIYRRVLDRRLCCAPIKRNPGRVLDLGTGTGSWAVEFADQHQKSQVIGMDISPIQRIHIPPNCTFEIDDFEAEWPYAATATADTPALKHASSADTPPHSLFDFIHMREIAGSVHDYPKLFGQAYRHLAPGGFLEVQGMETKFFSDDGTHERAVTAMQWQQLLVEASRQFGKELGVEGSWKQWMEHAGFVDIEEVVFKVPLGPWPQDPRMKELGRYQATHVQEMVRSYSLALFTRVLEWSKDELDVLLWAVGNELRNRRTHLYTKLRVVYGRKRE</sequence>
<protein>
    <recommendedName>
        <fullName evidence="3">Methyltransferase domain-containing protein</fullName>
    </recommendedName>
</protein>
<organism evidence="1 2">
    <name type="scientific">Blastomyces silverae</name>
    <dbReference type="NCBI Taxonomy" id="2060906"/>
    <lineage>
        <taxon>Eukaryota</taxon>
        <taxon>Fungi</taxon>
        <taxon>Dikarya</taxon>
        <taxon>Ascomycota</taxon>
        <taxon>Pezizomycotina</taxon>
        <taxon>Eurotiomycetes</taxon>
        <taxon>Eurotiomycetidae</taxon>
        <taxon>Onygenales</taxon>
        <taxon>Ajellomycetaceae</taxon>
        <taxon>Blastomyces</taxon>
    </lineage>
</organism>
<name>A0A0H1BPA9_9EURO</name>
<accession>A0A0H1BPA9</accession>
<dbReference type="EMBL" id="LDEV01000457">
    <property type="protein sequence ID" value="KLJ13205.1"/>
    <property type="molecule type" value="Genomic_DNA"/>
</dbReference>
<dbReference type="GO" id="GO:0008168">
    <property type="term" value="F:methyltransferase activity"/>
    <property type="evidence" value="ECO:0007669"/>
    <property type="project" value="TreeGrafter"/>
</dbReference>
<dbReference type="Pfam" id="PF13489">
    <property type="entry name" value="Methyltransf_23"/>
    <property type="match status" value="1"/>
</dbReference>
<evidence type="ECO:0000313" key="2">
    <source>
        <dbReference type="Proteomes" id="UP000053573"/>
    </source>
</evidence>
<proteinExistence type="predicted"/>
<dbReference type="OrthoDB" id="2013972at2759"/>
<keyword evidence="2" id="KW-1185">Reference proteome</keyword>
<dbReference type="PANTHER" id="PTHR43591:SF10">
    <property type="entry name" value="ABC TRANSMEMBRANE TYPE-1 DOMAIN-CONTAINING PROTEIN-RELATED"/>
    <property type="match status" value="1"/>
</dbReference>
<dbReference type="Proteomes" id="UP000053573">
    <property type="component" value="Unassembled WGS sequence"/>
</dbReference>
<dbReference type="SUPFAM" id="SSF53335">
    <property type="entry name" value="S-adenosyl-L-methionine-dependent methyltransferases"/>
    <property type="match status" value="1"/>
</dbReference>
<gene>
    <name evidence="1" type="ORF">EMPG_11859</name>
</gene>
<dbReference type="PANTHER" id="PTHR43591">
    <property type="entry name" value="METHYLTRANSFERASE"/>
    <property type="match status" value="1"/>
</dbReference>